<evidence type="ECO:0000313" key="2">
    <source>
        <dbReference type="EMBL" id="CAB4252492.1"/>
    </source>
</evidence>
<name>A0A8H2VC39_9SACH</name>
<dbReference type="OrthoDB" id="5598844at2759"/>
<protein>
    <submittedName>
        <fullName evidence="2">Similar to Saccharomyces cerevisiae YFL049W SWP82 Member of the SWI/SNF chromatin remodeling complex in which it plays an as yet unidentified role</fullName>
    </submittedName>
</protein>
<dbReference type="Proteomes" id="UP000644660">
    <property type="component" value="Unassembled WGS sequence"/>
</dbReference>
<feature type="region of interest" description="Disordered" evidence="1">
    <location>
        <begin position="424"/>
        <end position="447"/>
    </location>
</feature>
<dbReference type="Pfam" id="PF08624">
    <property type="entry name" value="CRC_subunit"/>
    <property type="match status" value="1"/>
</dbReference>
<keyword evidence="3" id="KW-1185">Reference proteome</keyword>
<proteinExistence type="predicted"/>
<evidence type="ECO:0000313" key="3">
    <source>
        <dbReference type="Proteomes" id="UP000644660"/>
    </source>
</evidence>
<accession>A0A8H2VC39</accession>
<reference evidence="2 3" key="1">
    <citation type="submission" date="2020-05" db="EMBL/GenBank/DDBJ databases">
        <authorList>
            <person name="Casaregola S."/>
            <person name="Devillers H."/>
            <person name="Grondin C."/>
        </authorList>
    </citation>
    <scope>NUCLEOTIDE SEQUENCE [LARGE SCALE GENOMIC DNA]</scope>
    <source>
        <strain evidence="2 3">CLIB 1767</strain>
    </source>
</reference>
<gene>
    <name evidence="2" type="ORF">KABA2_01S14872</name>
</gene>
<dbReference type="EMBL" id="CAEFZW010000001">
    <property type="protein sequence ID" value="CAB4252492.1"/>
    <property type="molecule type" value="Genomic_DNA"/>
</dbReference>
<dbReference type="GeneID" id="64855621"/>
<dbReference type="RefSeq" id="XP_041404530.1">
    <property type="nucleotide sequence ID" value="XM_041548596.1"/>
</dbReference>
<evidence type="ECO:0000256" key="1">
    <source>
        <dbReference type="SAM" id="MobiDB-lite"/>
    </source>
</evidence>
<sequence length="656" mass="74408">MSTTTATDDGNNINTDGTVQMVKPQTLHSHELFLVKHTVPLAGQSELLQGPLNQFPQKTIVLPPDSFNKQMIEKDKVLEYPLSQRDPVGERKISVFGQLLNGSKYLFNTFSLSRIGQTHLLLVKDLMQALQYELSMPDFLMQYDMLLTHIPTVEDIKFLTDYKIIQGNPRAIEERESYKFITCKTAFVIFGASIVASGHRLADDYWETIGKQQGFTQHHRVHKLPQRLIKLVYRLKPSLNDSMISRIEKEDHIIPTKEEMELSKEPISLVSPYPTVTEQPSKEIKDEYLLQFSKGEHIMTVMPGQSINDAMELTAQFKVPKYHSKNSFLQATQSKSLDIPIGISLEEINNSNNLDASMGLMSSMTSFSNSVKGAAAGRANSNINLNNINSYSDNIESETTTAAASPNFMSSKPMSRMLSNILDNRSKKNDDNSESPATPTTTTTHSKTNSILNINGWKFETLPIRENAIQMMNAVDDTHTYRGLPIYQRDSLLVKLNTLTPNQIKEVEYLHDSLFFNTGIQRMRAMRKKKWGKYWQYKTGIPIGLKANQVKQLQTKTLSDMLAVTDTQEIFNEETNTDEFHTTRRVPNGNFLGFANIKTRKPPYANIPPEVLEQMRVNGNVGQHVVQTNTIADNDVLNDKRNDMEQAIKNEKKSYK</sequence>
<dbReference type="AlphaFoldDB" id="A0A8H2VC39"/>
<dbReference type="InterPro" id="IPR013933">
    <property type="entry name" value="CRC_Rsc7/Swp82"/>
</dbReference>
<comment type="caution">
    <text evidence="2">The sequence shown here is derived from an EMBL/GenBank/DDBJ whole genome shotgun (WGS) entry which is preliminary data.</text>
</comment>
<organism evidence="2 3">
    <name type="scientific">Maudiozyma barnettii</name>
    <dbReference type="NCBI Taxonomy" id="61262"/>
    <lineage>
        <taxon>Eukaryota</taxon>
        <taxon>Fungi</taxon>
        <taxon>Dikarya</taxon>
        <taxon>Ascomycota</taxon>
        <taxon>Saccharomycotina</taxon>
        <taxon>Saccharomycetes</taxon>
        <taxon>Saccharomycetales</taxon>
        <taxon>Saccharomycetaceae</taxon>
        <taxon>Maudiozyma</taxon>
    </lineage>
</organism>